<dbReference type="RefSeq" id="WP_129427761.1">
    <property type="nucleotide sequence ID" value="NZ_SDWV01000016.1"/>
</dbReference>
<name>A0A4Q2SSL9_9ACTN</name>
<organism evidence="1 2">
    <name type="scientific">Nocardioides zhouii</name>
    <dbReference type="NCBI Taxonomy" id="1168729"/>
    <lineage>
        <taxon>Bacteria</taxon>
        <taxon>Bacillati</taxon>
        <taxon>Actinomycetota</taxon>
        <taxon>Actinomycetes</taxon>
        <taxon>Propionibacteriales</taxon>
        <taxon>Nocardioidaceae</taxon>
        <taxon>Nocardioides</taxon>
    </lineage>
</organism>
<sequence>MPHPCPRSPYAVPLRAQLDCPDPWRTQALAALAVAGITVETSAPVGISLAPGRAVSRAVDDWSVASLPHLLLGVTPWAVEVGPWAAPGVGPCARCVAAAVLDDRPRDLLDLLPRPLLALAAGAAARDLTAWIAGDAPHTWLTSWRFDHEPLPTARRWERHPYCGCAWFDTA</sequence>
<comment type="caution">
    <text evidence="1">The sequence shown here is derived from an EMBL/GenBank/DDBJ whole genome shotgun (WGS) entry which is preliminary data.</text>
</comment>
<gene>
    <name evidence="1" type="ORF">EUA94_15355</name>
</gene>
<dbReference type="Gene3D" id="3.40.50.720">
    <property type="entry name" value="NAD(P)-binding Rossmann-like Domain"/>
    <property type="match status" value="1"/>
</dbReference>
<protein>
    <recommendedName>
        <fullName evidence="3">TOMM leader peptide-binding protein</fullName>
    </recommendedName>
</protein>
<proteinExistence type="predicted"/>
<evidence type="ECO:0000313" key="1">
    <source>
        <dbReference type="EMBL" id="RYC07258.1"/>
    </source>
</evidence>
<evidence type="ECO:0000313" key="2">
    <source>
        <dbReference type="Proteomes" id="UP000291101"/>
    </source>
</evidence>
<dbReference type="AlphaFoldDB" id="A0A4Q2SSL9"/>
<reference evidence="1 2" key="1">
    <citation type="submission" date="2019-01" db="EMBL/GenBank/DDBJ databases">
        <title>Novel species of Nocardioides.</title>
        <authorList>
            <person name="Liu Q."/>
            <person name="X Y.-H."/>
        </authorList>
    </citation>
    <scope>NUCLEOTIDE SEQUENCE [LARGE SCALE GENOMIC DNA]</scope>
    <source>
        <strain evidence="1 2">HLT2-9</strain>
    </source>
</reference>
<keyword evidence="2" id="KW-1185">Reference proteome</keyword>
<evidence type="ECO:0008006" key="3">
    <source>
        <dbReference type="Google" id="ProtNLM"/>
    </source>
</evidence>
<dbReference type="EMBL" id="SDWV01000016">
    <property type="protein sequence ID" value="RYC07258.1"/>
    <property type="molecule type" value="Genomic_DNA"/>
</dbReference>
<dbReference type="OrthoDB" id="4426339at2"/>
<accession>A0A4Q2SSL9</accession>
<dbReference type="Proteomes" id="UP000291101">
    <property type="component" value="Unassembled WGS sequence"/>
</dbReference>